<keyword evidence="2" id="KW-0614">Plasmid</keyword>
<gene>
    <name evidence="1" type="ORF">GCM10010987_44530</name>
    <name evidence="2" type="ORF">XH86_35790</name>
</gene>
<protein>
    <submittedName>
        <fullName evidence="1">Uncharacterized protein</fullName>
    </submittedName>
</protein>
<dbReference type="Proteomes" id="UP000625079">
    <property type="component" value="Unassembled WGS sequence"/>
</dbReference>
<reference evidence="1" key="1">
    <citation type="journal article" date="2014" name="Int. J. Syst. Evol. Microbiol.">
        <title>Complete genome sequence of Corynebacterium casei LMG S-19264T (=DSM 44701T), isolated from a smear-ripened cheese.</title>
        <authorList>
            <consortium name="US DOE Joint Genome Institute (JGI-PGF)"/>
            <person name="Walter F."/>
            <person name="Albersmeier A."/>
            <person name="Kalinowski J."/>
            <person name="Ruckert C."/>
        </authorList>
    </citation>
    <scope>NUCLEOTIDE SEQUENCE</scope>
    <source>
        <strain evidence="1">CGMCC 1.15034</strain>
    </source>
</reference>
<sequence>MKPNHGWRHLFKSVARHVKMDREVEGFITGHRPKDSNAGNDYGDCWIETIAAEIEKYPRYDIAALDHPPVPHKRRGRTNFDVAIAKVAKEGRKAARASRNSGAG</sequence>
<dbReference type="EMBL" id="CP030058">
    <property type="protein sequence ID" value="QOZ64191.1"/>
    <property type="molecule type" value="Genomic_DNA"/>
</dbReference>
<evidence type="ECO:0000313" key="1">
    <source>
        <dbReference type="EMBL" id="GGI27466.1"/>
    </source>
</evidence>
<reference evidence="2 3" key="2">
    <citation type="submission" date="2018-06" db="EMBL/GenBank/DDBJ databases">
        <title>Comparative genomics of rhizobia nodulating Arachis hypogaea in China.</title>
        <authorList>
            <person name="Li Y."/>
        </authorList>
    </citation>
    <scope>NUCLEOTIDE SEQUENCE [LARGE SCALE GENOMIC DNA]</scope>
    <source>
        <strain evidence="2 3">CCBAU 51658</strain>
        <plasmid evidence="2 3">unnamed</plasmid>
    </source>
</reference>
<evidence type="ECO:0000313" key="4">
    <source>
        <dbReference type="Proteomes" id="UP000625079"/>
    </source>
</evidence>
<dbReference type="Proteomes" id="UP000593880">
    <property type="component" value="Plasmid unnamed"/>
</dbReference>
<evidence type="ECO:0000313" key="3">
    <source>
        <dbReference type="Proteomes" id="UP000593880"/>
    </source>
</evidence>
<evidence type="ECO:0000313" key="2">
    <source>
        <dbReference type="EMBL" id="QOZ64191.1"/>
    </source>
</evidence>
<reference evidence="1" key="3">
    <citation type="submission" date="2022-12" db="EMBL/GenBank/DDBJ databases">
        <authorList>
            <person name="Sun Q."/>
            <person name="Zhou Y."/>
        </authorList>
    </citation>
    <scope>NUCLEOTIDE SEQUENCE</scope>
    <source>
        <strain evidence="1">CGMCC 1.15034</strain>
    </source>
</reference>
<dbReference type="EMBL" id="BMHC01000010">
    <property type="protein sequence ID" value="GGI27466.1"/>
    <property type="molecule type" value="Genomic_DNA"/>
</dbReference>
<name>A0A410VJ09_9BRAD</name>
<proteinExistence type="predicted"/>
<accession>A0A410VJ09</accession>
<keyword evidence="3" id="KW-1185">Reference proteome</keyword>
<dbReference type="AlphaFoldDB" id="A0A410VJ09"/>
<organism evidence="1 4">
    <name type="scientific">Bradyrhizobium guangdongense</name>
    <dbReference type="NCBI Taxonomy" id="1325090"/>
    <lineage>
        <taxon>Bacteria</taxon>
        <taxon>Pseudomonadati</taxon>
        <taxon>Pseudomonadota</taxon>
        <taxon>Alphaproteobacteria</taxon>
        <taxon>Hyphomicrobiales</taxon>
        <taxon>Nitrobacteraceae</taxon>
        <taxon>Bradyrhizobium</taxon>
    </lineage>
</organism>
<geneLocation type="plasmid" evidence="2 3">
    <name>unnamed</name>
</geneLocation>